<proteinExistence type="inferred from homology"/>
<dbReference type="PANTHER" id="PTHR12366">
    <property type="entry name" value="ASPARTYL/ASPARAGINYL BETA-HYDROXYLASE"/>
    <property type="match status" value="1"/>
</dbReference>
<dbReference type="EMBL" id="CAXAMM010036558">
    <property type="protein sequence ID" value="CAK9075951.1"/>
    <property type="molecule type" value="Genomic_DNA"/>
</dbReference>
<accession>A0ABP0PK10</accession>
<evidence type="ECO:0000313" key="3">
    <source>
        <dbReference type="EMBL" id="CAK9075951.1"/>
    </source>
</evidence>
<gene>
    <name evidence="3" type="ORF">SCF082_LOCUS36707</name>
</gene>
<dbReference type="InterPro" id="IPR039038">
    <property type="entry name" value="ASPH"/>
</dbReference>
<feature type="non-terminal residue" evidence="3">
    <location>
        <position position="1"/>
    </location>
</feature>
<evidence type="ECO:0000259" key="2">
    <source>
        <dbReference type="Pfam" id="PF05118"/>
    </source>
</evidence>
<dbReference type="Pfam" id="PF05118">
    <property type="entry name" value="Asp_Arg_Hydrox"/>
    <property type="match status" value="1"/>
</dbReference>
<sequence>NLFRNLARTLPTALKSDRHAAGMKCWMCILASNILCGLSHDFLEPSPGCLRFLNQLASDHETERRNLQNFVRHSLAESMDCASAAIAKATVEDALLLSRLAEEVAQHPRCMQELDTKSEAETRCAQKWYKIGIHVLVVHGLQEAAEQMWHRAKAIRTVTGATIGWTSLLETPTVWVSSLESMPFWDCSTWPFLASLEAASSVILDEVQKAAQFTAAYPYLKTGGVWQDIFLYRGHDWNSTLCDAMPRTCRLLLPELPTKPGVPYATVYNEEVVIFRSEPGATVGAHCGSSNAIINLHLTLKGGRGTSIAVGDERIFLEDGKAVCFQDSFFHAVQHEVFGEDERISMVLRVMHPQMSLDVLEKIQSTDMVPDLRAFSSSESLLQEVYRLRQEYRKLALISGDGTTKCASPL</sequence>
<feature type="domain" description="Aspartyl/asparaginy/proline hydroxylase" evidence="2">
    <location>
        <begin position="204"/>
        <end position="353"/>
    </location>
</feature>
<keyword evidence="4" id="KW-1185">Reference proteome</keyword>
<dbReference type="Proteomes" id="UP001642464">
    <property type="component" value="Unassembled WGS sequence"/>
</dbReference>
<protein>
    <submittedName>
        <fullName evidence="3">Aspartate beta-hydroxylase domain-containing protein 2</fullName>
    </submittedName>
</protein>
<comment type="caution">
    <text evidence="3">The sequence shown here is derived from an EMBL/GenBank/DDBJ whole genome shotgun (WGS) entry which is preliminary data.</text>
</comment>
<reference evidence="3 4" key="1">
    <citation type="submission" date="2024-02" db="EMBL/GenBank/DDBJ databases">
        <authorList>
            <person name="Chen Y."/>
            <person name="Shah S."/>
            <person name="Dougan E. K."/>
            <person name="Thang M."/>
            <person name="Chan C."/>
        </authorList>
    </citation>
    <scope>NUCLEOTIDE SEQUENCE [LARGE SCALE GENOMIC DNA]</scope>
</reference>
<dbReference type="InterPro" id="IPR027443">
    <property type="entry name" value="IPNS-like_sf"/>
</dbReference>
<organism evidence="3 4">
    <name type="scientific">Durusdinium trenchii</name>
    <dbReference type="NCBI Taxonomy" id="1381693"/>
    <lineage>
        <taxon>Eukaryota</taxon>
        <taxon>Sar</taxon>
        <taxon>Alveolata</taxon>
        <taxon>Dinophyceae</taxon>
        <taxon>Suessiales</taxon>
        <taxon>Symbiodiniaceae</taxon>
        <taxon>Durusdinium</taxon>
    </lineage>
</organism>
<evidence type="ECO:0000256" key="1">
    <source>
        <dbReference type="ARBA" id="ARBA00007730"/>
    </source>
</evidence>
<dbReference type="Gene3D" id="2.60.120.330">
    <property type="entry name" value="B-lactam Antibiotic, Isopenicillin N Synthase, Chain"/>
    <property type="match status" value="1"/>
</dbReference>
<dbReference type="PANTHER" id="PTHR12366:SF32">
    <property type="entry name" value="ASPARTATE BETA-HYDROXYLASE ISOFORM X1"/>
    <property type="match status" value="1"/>
</dbReference>
<evidence type="ECO:0000313" key="4">
    <source>
        <dbReference type="Proteomes" id="UP001642464"/>
    </source>
</evidence>
<dbReference type="InterPro" id="IPR007803">
    <property type="entry name" value="Asp/Arg/Pro-Hydrxlase"/>
</dbReference>
<name>A0ABP0PK10_9DINO</name>
<comment type="similarity">
    <text evidence="1">Belongs to the aspartyl/asparaginyl beta-hydroxylase family.</text>
</comment>